<evidence type="ECO:0000313" key="8">
    <source>
        <dbReference type="EMBL" id="MXU65319.1"/>
    </source>
</evidence>
<dbReference type="SUPFAM" id="SSF52402">
    <property type="entry name" value="Adenine nucleotide alpha hydrolases-like"/>
    <property type="match status" value="1"/>
</dbReference>
<dbReference type="InterPro" id="IPR014729">
    <property type="entry name" value="Rossmann-like_a/b/a_fold"/>
</dbReference>
<dbReference type="PANTHER" id="PTHR43033:SF1">
    <property type="entry name" value="TRNA(ILE)-LYSIDINE SYNTHASE-RELATED"/>
    <property type="match status" value="1"/>
</dbReference>
<dbReference type="GO" id="GO:0006400">
    <property type="term" value="P:tRNA modification"/>
    <property type="evidence" value="ECO:0007669"/>
    <property type="project" value="UniProtKB-UniRule"/>
</dbReference>
<comment type="catalytic activity">
    <reaction evidence="5 6">
        <text>cytidine(34) in tRNA(Ile2) + L-lysine + ATP = lysidine(34) in tRNA(Ile2) + AMP + diphosphate + H(+)</text>
        <dbReference type="Rhea" id="RHEA:43744"/>
        <dbReference type="Rhea" id="RHEA-COMP:10625"/>
        <dbReference type="Rhea" id="RHEA-COMP:10670"/>
        <dbReference type="ChEBI" id="CHEBI:15378"/>
        <dbReference type="ChEBI" id="CHEBI:30616"/>
        <dbReference type="ChEBI" id="CHEBI:32551"/>
        <dbReference type="ChEBI" id="CHEBI:33019"/>
        <dbReference type="ChEBI" id="CHEBI:82748"/>
        <dbReference type="ChEBI" id="CHEBI:83665"/>
        <dbReference type="ChEBI" id="CHEBI:456215"/>
        <dbReference type="EC" id="6.3.4.19"/>
    </reaction>
</comment>
<keyword evidence="1 6" id="KW-0436">Ligase</keyword>
<dbReference type="InterPro" id="IPR012795">
    <property type="entry name" value="tRNA_Ile_lys_synt_N"/>
</dbReference>
<dbReference type="Proteomes" id="UP000436016">
    <property type="component" value="Unassembled WGS sequence"/>
</dbReference>
<evidence type="ECO:0000256" key="4">
    <source>
        <dbReference type="ARBA" id="ARBA00022840"/>
    </source>
</evidence>
<evidence type="ECO:0000256" key="3">
    <source>
        <dbReference type="ARBA" id="ARBA00022741"/>
    </source>
</evidence>
<dbReference type="Gene3D" id="3.40.50.620">
    <property type="entry name" value="HUPs"/>
    <property type="match status" value="1"/>
</dbReference>
<evidence type="ECO:0000313" key="9">
    <source>
        <dbReference type="Proteomes" id="UP000436016"/>
    </source>
</evidence>
<dbReference type="CDD" id="cd01992">
    <property type="entry name" value="TilS_N"/>
    <property type="match status" value="1"/>
</dbReference>
<dbReference type="HAMAP" id="MF_01161">
    <property type="entry name" value="tRNA_Ile_lys_synt"/>
    <property type="match status" value="1"/>
</dbReference>
<keyword evidence="6" id="KW-0963">Cytoplasm</keyword>
<gene>
    <name evidence="6 8" type="primary">tilS</name>
    <name evidence="8" type="ORF">GSH16_07650</name>
</gene>
<keyword evidence="2 6" id="KW-0819">tRNA processing</keyword>
<dbReference type="NCBIfam" id="TIGR02432">
    <property type="entry name" value="lysidine_TilS_N"/>
    <property type="match status" value="1"/>
</dbReference>
<dbReference type="Pfam" id="PF01171">
    <property type="entry name" value="ATP_bind_3"/>
    <property type="match status" value="1"/>
</dbReference>
<comment type="function">
    <text evidence="6">Ligates lysine onto the cytidine present at position 34 of the AUA codon-specific tRNA(Ile) that contains the anticodon CAU, in an ATP-dependent manner. Cytidine is converted to lysidine, thus changing the amino acid specificity of the tRNA from methionine to isoleucine.</text>
</comment>
<dbReference type="InterPro" id="IPR012094">
    <property type="entry name" value="tRNA_Ile_lys_synt"/>
</dbReference>
<comment type="subcellular location">
    <subcellularLocation>
        <location evidence="6">Cytoplasm</location>
    </subcellularLocation>
</comment>
<organism evidence="8 9">
    <name type="scientific">Oceanomicrobium pacificus</name>
    <dbReference type="NCBI Taxonomy" id="2692916"/>
    <lineage>
        <taxon>Bacteria</taxon>
        <taxon>Pseudomonadati</taxon>
        <taxon>Pseudomonadota</taxon>
        <taxon>Alphaproteobacteria</taxon>
        <taxon>Rhodobacterales</taxon>
        <taxon>Paracoccaceae</taxon>
        <taxon>Oceanomicrobium</taxon>
    </lineage>
</organism>
<comment type="similarity">
    <text evidence="6">Belongs to the tRNA(Ile)-lysidine synthase family.</text>
</comment>
<dbReference type="EC" id="6.3.4.19" evidence="6"/>
<dbReference type="RefSeq" id="WP_160853689.1">
    <property type="nucleotide sequence ID" value="NZ_WUWG01000003.1"/>
</dbReference>
<dbReference type="PANTHER" id="PTHR43033">
    <property type="entry name" value="TRNA(ILE)-LYSIDINE SYNTHASE-RELATED"/>
    <property type="match status" value="1"/>
</dbReference>
<dbReference type="EMBL" id="WUWG01000003">
    <property type="protein sequence ID" value="MXU65319.1"/>
    <property type="molecule type" value="Genomic_DNA"/>
</dbReference>
<evidence type="ECO:0000256" key="2">
    <source>
        <dbReference type="ARBA" id="ARBA00022694"/>
    </source>
</evidence>
<evidence type="ECO:0000256" key="1">
    <source>
        <dbReference type="ARBA" id="ARBA00022598"/>
    </source>
</evidence>
<comment type="domain">
    <text evidence="6">The N-terminal region contains the highly conserved SGGXDS motif, predicted to be a P-loop motif involved in ATP binding.</text>
</comment>
<keyword evidence="4 6" id="KW-0067">ATP-binding</keyword>
<feature type="domain" description="tRNA(Ile)-lysidine/2-thiocytidine synthase N-terminal" evidence="7">
    <location>
        <begin position="32"/>
        <end position="210"/>
    </location>
</feature>
<keyword evidence="9" id="KW-1185">Reference proteome</keyword>
<proteinExistence type="inferred from homology"/>
<comment type="caution">
    <text evidence="8">The sequence shown here is derived from an EMBL/GenBank/DDBJ whole genome shotgun (WGS) entry which is preliminary data.</text>
</comment>
<protein>
    <recommendedName>
        <fullName evidence="6">tRNA(Ile)-lysidine synthase</fullName>
        <ecNumber evidence="6">6.3.4.19</ecNumber>
    </recommendedName>
    <alternativeName>
        <fullName evidence="6">tRNA(Ile)-2-lysyl-cytidine synthase</fullName>
    </alternativeName>
    <alternativeName>
        <fullName evidence="6">tRNA(Ile)-lysidine synthetase</fullName>
    </alternativeName>
</protein>
<dbReference type="GO" id="GO:0032267">
    <property type="term" value="F:tRNA(Ile)-lysidine synthase activity"/>
    <property type="evidence" value="ECO:0007669"/>
    <property type="project" value="UniProtKB-EC"/>
</dbReference>
<accession>A0A6B0TRI9</accession>
<name>A0A6B0TRI9_9RHOB</name>
<evidence type="ECO:0000256" key="5">
    <source>
        <dbReference type="ARBA" id="ARBA00048539"/>
    </source>
</evidence>
<keyword evidence="3 6" id="KW-0547">Nucleotide-binding</keyword>
<sequence length="438" mass="46813">MPLSGDLDTPTPPESDLPDLSAALDGLEPRDLLLAVSGGSDSRAMLELVRDWAGDAAGDLLVATVDHGLRPGSAAEARCVAATCAGLGIAHRILTWTGWTGEGNLQAAARAARRDLLSELARQEGRSAILLGHTRDDQAETVLMRLGRGAGVDGLSAMAVRQRQAGCLWIRPLLGQRRDRLRHMLQAREISWIEDPSNEDDRFLRIRLRQAGAALDALGLTVDGLADSAAALGSAREVLEDAALALGHACLSETVRGEVRLAHDSYSAARTDSRLRVLSAALRTVGGAAYRPRQEDLARLDAALLSGGPALPARTLAGCLVRGRGGQVEILREPARLPDPAPADQWWDGRWRLADRPEDAPDRLVIGALTAAGWRDFAPDMPSGPDCDRLALEVAPAIWHDGKVIAAPFLAEAAGQPTPWQIVAHPRRSSVFLRLTPR</sequence>
<dbReference type="GO" id="GO:0005524">
    <property type="term" value="F:ATP binding"/>
    <property type="evidence" value="ECO:0007669"/>
    <property type="project" value="UniProtKB-UniRule"/>
</dbReference>
<evidence type="ECO:0000259" key="7">
    <source>
        <dbReference type="Pfam" id="PF01171"/>
    </source>
</evidence>
<dbReference type="GO" id="GO:0005737">
    <property type="term" value="C:cytoplasm"/>
    <property type="evidence" value="ECO:0007669"/>
    <property type="project" value="UniProtKB-SubCell"/>
</dbReference>
<dbReference type="InterPro" id="IPR011063">
    <property type="entry name" value="TilS/TtcA_N"/>
</dbReference>
<feature type="binding site" evidence="6">
    <location>
        <begin position="37"/>
        <end position="42"/>
    </location>
    <ligand>
        <name>ATP</name>
        <dbReference type="ChEBI" id="CHEBI:30616"/>
    </ligand>
</feature>
<evidence type="ECO:0000256" key="6">
    <source>
        <dbReference type="HAMAP-Rule" id="MF_01161"/>
    </source>
</evidence>
<reference evidence="8 9" key="1">
    <citation type="submission" date="2019-12" db="EMBL/GenBank/DDBJ databases">
        <title>Strain KN286 was isolated from seawater, which was collected from Caroline Seamount in the tropical western Pacific.</title>
        <authorList>
            <person name="Wang Q."/>
        </authorList>
    </citation>
    <scope>NUCLEOTIDE SEQUENCE [LARGE SCALE GENOMIC DNA]</scope>
    <source>
        <strain evidence="8 9">KN286</strain>
    </source>
</reference>
<dbReference type="AlphaFoldDB" id="A0A6B0TRI9"/>